<dbReference type="Pfam" id="PF25273">
    <property type="entry name" value="DUF7869"/>
    <property type="match status" value="1"/>
</dbReference>
<keyword evidence="4" id="KW-1185">Reference proteome</keyword>
<feature type="compositionally biased region" description="Low complexity" evidence="1">
    <location>
        <begin position="786"/>
        <end position="797"/>
    </location>
</feature>
<dbReference type="AlphaFoldDB" id="A0AA36NK10"/>
<gene>
    <name evidence="3" type="ORF">EVOR1521_LOCUS28950</name>
</gene>
<evidence type="ECO:0000313" key="3">
    <source>
        <dbReference type="EMBL" id="CAJ1407181.1"/>
    </source>
</evidence>
<organism evidence="3 4">
    <name type="scientific">Effrenium voratum</name>
    <dbReference type="NCBI Taxonomy" id="2562239"/>
    <lineage>
        <taxon>Eukaryota</taxon>
        <taxon>Sar</taxon>
        <taxon>Alveolata</taxon>
        <taxon>Dinophyceae</taxon>
        <taxon>Suessiales</taxon>
        <taxon>Symbiodiniaceae</taxon>
        <taxon>Effrenium</taxon>
    </lineage>
</organism>
<dbReference type="Proteomes" id="UP001178507">
    <property type="component" value="Unassembled WGS sequence"/>
</dbReference>
<feature type="region of interest" description="Disordered" evidence="1">
    <location>
        <begin position="698"/>
        <end position="734"/>
    </location>
</feature>
<dbReference type="EMBL" id="CAUJNA010003661">
    <property type="protein sequence ID" value="CAJ1407181.1"/>
    <property type="molecule type" value="Genomic_DNA"/>
</dbReference>
<feature type="region of interest" description="Disordered" evidence="1">
    <location>
        <begin position="132"/>
        <end position="154"/>
    </location>
</feature>
<protein>
    <recommendedName>
        <fullName evidence="2">DUF7869 domain-containing protein</fullName>
    </recommendedName>
</protein>
<feature type="domain" description="DUF7869" evidence="2">
    <location>
        <begin position="358"/>
        <end position="542"/>
    </location>
</feature>
<dbReference type="PANTHER" id="PTHR33153:SF3">
    <property type="entry name" value="TRAFFICKING PROTEIN PARTICLE COMPLEX SUBUNIT 11 DOMAIN-CONTAINING PROTEIN"/>
    <property type="match status" value="1"/>
</dbReference>
<evidence type="ECO:0000313" key="4">
    <source>
        <dbReference type="Proteomes" id="UP001178507"/>
    </source>
</evidence>
<dbReference type="InterPro" id="IPR057191">
    <property type="entry name" value="DUF7869"/>
</dbReference>
<evidence type="ECO:0000256" key="1">
    <source>
        <dbReference type="SAM" id="MobiDB-lite"/>
    </source>
</evidence>
<feature type="region of interest" description="Disordered" evidence="1">
    <location>
        <begin position="1"/>
        <end position="39"/>
    </location>
</feature>
<reference evidence="3" key="1">
    <citation type="submission" date="2023-08" db="EMBL/GenBank/DDBJ databases">
        <authorList>
            <person name="Chen Y."/>
            <person name="Shah S."/>
            <person name="Dougan E. K."/>
            <person name="Thang M."/>
            <person name="Chan C."/>
        </authorList>
    </citation>
    <scope>NUCLEOTIDE SEQUENCE</scope>
</reference>
<dbReference type="PANTHER" id="PTHR33153">
    <property type="entry name" value="MYND-TYPE DOMAIN-CONTAINING PROTEIN"/>
    <property type="match status" value="1"/>
</dbReference>
<feature type="compositionally biased region" description="Basic and acidic residues" evidence="1">
    <location>
        <begin position="722"/>
        <end position="733"/>
    </location>
</feature>
<name>A0AA36NK10_9DINO</name>
<accession>A0AA36NK10</accession>
<feature type="compositionally biased region" description="Low complexity" evidence="1">
    <location>
        <begin position="807"/>
        <end position="821"/>
    </location>
</feature>
<feature type="compositionally biased region" description="Pro residues" evidence="1">
    <location>
        <begin position="1"/>
        <end position="16"/>
    </location>
</feature>
<proteinExistence type="predicted"/>
<evidence type="ECO:0000259" key="2">
    <source>
        <dbReference type="Pfam" id="PF25273"/>
    </source>
</evidence>
<feature type="region of interest" description="Disordered" evidence="1">
    <location>
        <begin position="751"/>
        <end position="839"/>
    </location>
</feature>
<comment type="caution">
    <text evidence="3">The sequence shown here is derived from an EMBL/GenBank/DDBJ whole genome shotgun (WGS) entry which is preliminary data.</text>
</comment>
<sequence length="1095" mass="121525">MSAAPGPEPPLSPPESPVSLPSDASSVVHLPSDAEPEAAAESADPHACCLSGCRRVLQESPALARRVLELQQALDQSSRDQARMLQFACLKQWGSGTGWRRYHAWNMALCQEATSRILKLTKHQMKKMNKQISEGLLQPERSLKETQRQKSSRPALQHADALLAWLHQNVAEDLAEGVRVDGECEAAAKKKRIAADPLPKLASIPFLDRLEEEEQGVRWMPPGTTLAEMHDLSMSFLPDTRVSYSTFIGCYHLRWAKRLKIRNKGQHSKCSLRERFKAYRKQCSAPADSKKVSEEYASHLEAVMQDRAADQRLCAAAQLAAGSLTGVPSSENSLLSITIDAMDAAKFRCPRNIGASKEFQNLWRPELSLIGAITEGLRECYYLCDPDLSKNADPHITIIGHSLQLAKESFQARGKPFPRHLRLHTDNAASEGKNQTVFFLAAWLVKRKLFDSVLLTQFRVGHTHSKIDQRFSELRSALSQSTVLEDPSAFAEAIRSGVKPRESRELAVHHLHAAPDFKSFFQHLELRVSGHAQTKFQKQRNEEAIHAFGFALRGSTSGGPTLPSADPDAEDVILTCQQYLSSHEPCQEPAVFARATDFEKLPPNGPSQLSARLSLSQRQHREFQKTAEAISREPWSMHAGCAFLLQFLEENANNTSEQWVPLPTQWMLQGTRAEVDATRDEPVGRALAENAFSWNHAKPAPVQVARPPQKLRRRKSSSQRCCDNRQSETRALPRPEALAVLTTLASRFSRVRSRGRGGAPAALYGRGGAPPRVAAPGSDPSPRPAAKPAAKAEAGAKAKGKAKAKAASKAAAAKPSAKARAQALGSEVPAARPPRRHLGRLPMPAGAAALLGCTRCRYSHRSAIEIEDEDAGQHIFMEFFSPPRVAIPLRRERFLAVYSFDIVTGYDFLQFEDRARAWSLLEAHDPMFAMLSSPCTMFSTMQNANLAKMNPADRARRFEEANCLLDYSMMVAKRQCRKRRLFAHEHPQRARSWKRPSVQAVAKEPGVHKVSFDQCRVNLRTPVTKKLLKKRTTLLTNSAALVNLFTPLQCCCSEAHAVIEGSEGGISPSKWCQVYTPEFVDLLQKAVKAEWESRR</sequence>